<feature type="region of interest" description="Disordered" evidence="11">
    <location>
        <begin position="1032"/>
        <end position="1055"/>
    </location>
</feature>
<feature type="domain" description="Arabinosyltransferase C-terminal" evidence="14">
    <location>
        <begin position="703"/>
        <end position="753"/>
    </location>
</feature>
<feature type="transmembrane region" description="Helical" evidence="12">
    <location>
        <begin position="401"/>
        <end position="430"/>
    </location>
</feature>
<keyword evidence="9 12" id="KW-0472">Membrane</keyword>
<feature type="transmembrane region" description="Helical" evidence="12">
    <location>
        <begin position="322"/>
        <end position="343"/>
    </location>
</feature>
<feature type="domain" description="Arabinosyltransferas concanavalin like" evidence="15">
    <location>
        <begin position="48"/>
        <end position="200"/>
    </location>
</feature>
<dbReference type="EMBL" id="SLXQ01000011">
    <property type="protein sequence ID" value="TCP47905.1"/>
    <property type="molecule type" value="Genomic_DNA"/>
</dbReference>
<feature type="region of interest" description="Disordered" evidence="11">
    <location>
        <begin position="787"/>
        <end position="810"/>
    </location>
</feature>
<proteinExistence type="inferred from homology"/>
<dbReference type="InterPro" id="IPR027451">
    <property type="entry name" value="EmbABC_dom1"/>
</dbReference>
<feature type="region of interest" description="Disordered" evidence="11">
    <location>
        <begin position="749"/>
        <end position="771"/>
    </location>
</feature>
<feature type="transmembrane region" description="Helical" evidence="12">
    <location>
        <begin position="636"/>
        <end position="661"/>
    </location>
</feature>
<evidence type="ECO:0000256" key="12">
    <source>
        <dbReference type="SAM" id="Phobius"/>
    </source>
</evidence>
<dbReference type="Gene3D" id="2.60.120.940">
    <property type="entry name" value="EmbC, C-terminal domain, subdomain 2"/>
    <property type="match status" value="1"/>
</dbReference>
<evidence type="ECO:0000256" key="4">
    <source>
        <dbReference type="ARBA" id="ARBA00022475"/>
    </source>
</evidence>
<evidence type="ECO:0000259" key="14">
    <source>
        <dbReference type="Pfam" id="PF14896"/>
    </source>
</evidence>
<evidence type="ECO:0000259" key="13">
    <source>
        <dbReference type="Pfam" id="PF04602"/>
    </source>
</evidence>
<evidence type="ECO:0000256" key="9">
    <source>
        <dbReference type="ARBA" id="ARBA00023136"/>
    </source>
</evidence>
<comment type="similarity">
    <text evidence="3">Belongs to the emb family.</text>
</comment>
<dbReference type="AlphaFoldDB" id="A0A4R2QLM9"/>
<dbReference type="InterPro" id="IPR032731">
    <property type="entry name" value="Arabino_trans_C"/>
</dbReference>
<keyword evidence="6 16" id="KW-0808">Transferase</keyword>
<keyword evidence="10" id="KW-0961">Cell wall biogenesis/degradation</keyword>
<evidence type="ECO:0000256" key="7">
    <source>
        <dbReference type="ARBA" id="ARBA00022692"/>
    </source>
</evidence>
<evidence type="ECO:0000256" key="5">
    <source>
        <dbReference type="ARBA" id="ARBA00022676"/>
    </source>
</evidence>
<evidence type="ECO:0000256" key="6">
    <source>
        <dbReference type="ARBA" id="ARBA00022679"/>
    </source>
</evidence>
<dbReference type="Pfam" id="PF14896">
    <property type="entry name" value="Arabino_trans_C"/>
    <property type="match status" value="2"/>
</dbReference>
<dbReference type="Gene3D" id="2.60.120.610">
    <property type="entry name" value="arabinofuranosyltransferase like domain"/>
    <property type="match status" value="1"/>
</dbReference>
<dbReference type="OrthoDB" id="3584570at2"/>
<evidence type="ECO:0000256" key="8">
    <source>
        <dbReference type="ARBA" id="ARBA00022989"/>
    </source>
</evidence>
<accession>A0A4R2QLM9</accession>
<keyword evidence="7 12" id="KW-0812">Transmembrane</keyword>
<comment type="caution">
    <text evidence="16">The sequence shown here is derived from an EMBL/GenBank/DDBJ whole genome shotgun (WGS) entry which is preliminary data.</text>
</comment>
<evidence type="ECO:0000259" key="15">
    <source>
        <dbReference type="Pfam" id="PF17689"/>
    </source>
</evidence>
<protein>
    <submittedName>
        <fullName evidence="16">Arabinosyltransferase C</fullName>
    </submittedName>
</protein>
<evidence type="ECO:0000313" key="17">
    <source>
        <dbReference type="Proteomes" id="UP000294911"/>
    </source>
</evidence>
<comment type="function">
    <text evidence="1">Arabinosyl transferase responsible for the polymerization of arabinose into the arabinan of arabinogalactan.</text>
</comment>
<comment type="subcellular location">
    <subcellularLocation>
        <location evidence="2">Cell membrane</location>
        <topology evidence="2">Multi-pass membrane protein</topology>
    </subcellularLocation>
</comment>
<evidence type="ECO:0000256" key="3">
    <source>
        <dbReference type="ARBA" id="ARBA00008195"/>
    </source>
</evidence>
<gene>
    <name evidence="16" type="ORF">EV191_111110</name>
</gene>
<evidence type="ECO:0000256" key="2">
    <source>
        <dbReference type="ARBA" id="ARBA00004651"/>
    </source>
</evidence>
<dbReference type="InterPro" id="IPR040920">
    <property type="entry name" value="Arabino_trans_N"/>
</dbReference>
<keyword evidence="4" id="KW-1003">Cell membrane</keyword>
<dbReference type="Pfam" id="PF17689">
    <property type="entry name" value="Arabino_trans_N"/>
    <property type="match status" value="1"/>
</dbReference>
<feature type="transmembrane region" description="Helical" evidence="12">
    <location>
        <begin position="681"/>
        <end position="702"/>
    </location>
</feature>
<keyword evidence="8 12" id="KW-1133">Transmembrane helix</keyword>
<dbReference type="GO" id="GO:0052636">
    <property type="term" value="F:arabinosyltransferase activity"/>
    <property type="evidence" value="ECO:0007669"/>
    <property type="project" value="InterPro"/>
</dbReference>
<evidence type="ECO:0000256" key="11">
    <source>
        <dbReference type="SAM" id="MobiDB-lite"/>
    </source>
</evidence>
<feature type="transmembrane region" description="Helical" evidence="12">
    <location>
        <begin position="451"/>
        <end position="468"/>
    </location>
</feature>
<reference evidence="16 17" key="1">
    <citation type="submission" date="2019-03" db="EMBL/GenBank/DDBJ databases">
        <title>Genomic Encyclopedia of Type Strains, Phase IV (KMG-IV): sequencing the most valuable type-strain genomes for metagenomic binning, comparative biology and taxonomic classification.</title>
        <authorList>
            <person name="Goeker M."/>
        </authorList>
    </citation>
    <scope>NUCLEOTIDE SEQUENCE [LARGE SCALE GENOMIC DNA]</scope>
    <source>
        <strain evidence="16 17">DSM 45765</strain>
    </source>
</reference>
<dbReference type="InterPro" id="IPR042486">
    <property type="entry name" value="Arabino_trans_C_2"/>
</dbReference>
<dbReference type="GO" id="GO:0071766">
    <property type="term" value="P:Actinobacterium-type cell wall biogenesis"/>
    <property type="evidence" value="ECO:0007669"/>
    <property type="project" value="InterPro"/>
</dbReference>
<dbReference type="Proteomes" id="UP000294911">
    <property type="component" value="Unassembled WGS sequence"/>
</dbReference>
<name>A0A4R2QLM9_9PSEU</name>
<feature type="domain" description="Arabinofuranosyltransferase central" evidence="13">
    <location>
        <begin position="204"/>
        <end position="661"/>
    </location>
</feature>
<organism evidence="16 17">
    <name type="scientific">Tamaricihabitans halophyticus</name>
    <dbReference type="NCBI Taxonomy" id="1262583"/>
    <lineage>
        <taxon>Bacteria</taxon>
        <taxon>Bacillati</taxon>
        <taxon>Actinomycetota</taxon>
        <taxon>Actinomycetes</taxon>
        <taxon>Pseudonocardiales</taxon>
        <taxon>Pseudonocardiaceae</taxon>
        <taxon>Tamaricihabitans</taxon>
    </lineage>
</organism>
<dbReference type="Gene3D" id="3.40.190.160">
    <property type="match status" value="1"/>
</dbReference>
<dbReference type="GO" id="GO:0071555">
    <property type="term" value="P:cell wall organization"/>
    <property type="evidence" value="ECO:0007669"/>
    <property type="project" value="UniProtKB-KW"/>
</dbReference>
<sequence>MPSSTEEDQDTGATKASGPAPARWRSLAVLLGLIAAICAIAVPFLPVTQDTAKIAWPHNGDTSQVNAPLTAYWAQDMQISVPCSSIQSVDARHQDGRAMLMSTVPPDRTGFGSGMQLRVDGNLLTVVNRGQQVAEQPLPPQGCDVRYSSDAHSTSVTAGGETIFEEEGDIRPRVLGIYSDIQAERDPIDGLGVSITPDTRYESSPTLWKTAISLIGVLALIGCLIAVSKLDATGARRAPRLVPLGWWRLNLRDVLVIGALGIWVIIGPVTADDGYILSMAKVREDVGYLTNYYRWFGVAEAPFGWFYHVYELMTHVSSAPPWVRLPSFLLGVLSWFLISREVLPRLGTAVRSSRAAGWAAAAVFLIWWMPFNNGLRPEPVAAAGSLLALTAVERALVTRRLLPLCLGLIAAAFTLAATPTGMIAVAPFLVSARPLARLLRSRASEGGWLQLLAPILGSGSIVLIVVFVDQTFASVLEATRLRGLVGPSLGWYEEFARYRLLFDSSADGSLSRRFPVLLLLLCTVTCLAVLLRRGRIPGAALGPTRRLLGTIALFFLLMALTPTKWTHHFGAFAAVGASIAALTALTTSANVLRSKRNRRAFLAALLGISALAVTGPNAYWFVSKLGVPWNDIPPEILGISIATLLVLAALVMAAIAFIENIRAGLQNTDQFVRKPERPRRALLLGSVSLVAICGAVAIAEFGSMAKAIHKQRDSYSLGAANFEHLYKSSCNLGDYVTVERDPIASVLQPLPPEQQRTVNPNPAPPDPGVELPPLERTTERVQVGFHSDPVAHDDPISKPPHGSKTENAPMWSSFRNEQSPIGQLRTNWYALPAEADDQEVAISVAGEEDKAVEIRAEFGKHTPNGIEVVRETTVEMKESESSTWADTRFAARESAEDEVMRLVVEDNDVTEDGWIALTSPRLPELTTLTELVGDEPTYMDWPAGFVYPCVQLPTTQDGISEIPKYRITASPLAGDGNVSSAKGGGPLGWIEEVANQPEVPSYLAGDRDQPWGQLLKVEPYEDGVEPHVIREQEVRPGWWSPGPGPSQADGSTEPR</sequence>
<dbReference type="RefSeq" id="WP_132879036.1">
    <property type="nucleotide sequence ID" value="NZ_SLXQ01000011.1"/>
</dbReference>
<feature type="transmembrane region" description="Helical" evidence="12">
    <location>
        <begin position="207"/>
        <end position="227"/>
    </location>
</feature>
<feature type="transmembrane region" description="Helical" evidence="12">
    <location>
        <begin position="355"/>
        <end position="371"/>
    </location>
</feature>
<evidence type="ECO:0000256" key="10">
    <source>
        <dbReference type="ARBA" id="ARBA00023316"/>
    </source>
</evidence>
<feature type="transmembrane region" description="Helical" evidence="12">
    <location>
        <begin position="514"/>
        <end position="531"/>
    </location>
</feature>
<feature type="transmembrane region" description="Helical" evidence="12">
    <location>
        <begin position="543"/>
        <end position="563"/>
    </location>
</feature>
<dbReference type="GO" id="GO:0005886">
    <property type="term" value="C:plasma membrane"/>
    <property type="evidence" value="ECO:0007669"/>
    <property type="project" value="UniProtKB-SubCell"/>
</dbReference>
<feature type="transmembrane region" description="Helical" evidence="12">
    <location>
        <begin position="27"/>
        <end position="47"/>
    </location>
</feature>
<keyword evidence="5" id="KW-0328">Glycosyltransferase</keyword>
<evidence type="ECO:0000313" key="16">
    <source>
        <dbReference type="EMBL" id="TCP47905.1"/>
    </source>
</evidence>
<feature type="transmembrane region" description="Helical" evidence="12">
    <location>
        <begin position="569"/>
        <end position="588"/>
    </location>
</feature>
<feature type="transmembrane region" description="Helical" evidence="12">
    <location>
        <begin position="254"/>
        <end position="271"/>
    </location>
</feature>
<dbReference type="Pfam" id="PF04602">
    <property type="entry name" value="Arabinose_trans"/>
    <property type="match status" value="1"/>
</dbReference>
<feature type="transmembrane region" description="Helical" evidence="12">
    <location>
        <begin position="600"/>
        <end position="621"/>
    </location>
</feature>
<evidence type="ECO:0000256" key="1">
    <source>
        <dbReference type="ARBA" id="ARBA00003001"/>
    </source>
</evidence>
<dbReference type="InterPro" id="IPR007680">
    <property type="entry name" value="Arabino_trans_central"/>
</dbReference>
<keyword evidence="17" id="KW-1185">Reference proteome</keyword>
<feature type="domain" description="Arabinosyltransferase C-terminal" evidence="14">
    <location>
        <begin position="800"/>
        <end position="1043"/>
    </location>
</feature>